<keyword evidence="8" id="KW-1185">Reference proteome</keyword>
<evidence type="ECO:0000256" key="3">
    <source>
        <dbReference type="ARBA" id="ARBA00022827"/>
    </source>
</evidence>
<dbReference type="SUPFAM" id="SSF52425">
    <property type="entry name" value="Cryptochrome/photolyase, N-terminal domain"/>
    <property type="match status" value="1"/>
</dbReference>
<dbReference type="Gene3D" id="3.40.50.620">
    <property type="entry name" value="HUPs"/>
    <property type="match status" value="1"/>
</dbReference>
<evidence type="ECO:0000313" key="7">
    <source>
        <dbReference type="EMBL" id="KNG95096.1"/>
    </source>
</evidence>
<accession>A0A0L1JTK5</accession>
<dbReference type="RefSeq" id="WP_050528809.1">
    <property type="nucleotide sequence ID" value="NZ_AQQZ01000001.1"/>
</dbReference>
<dbReference type="InterPro" id="IPR036155">
    <property type="entry name" value="Crypto/Photolyase_N_sf"/>
</dbReference>
<dbReference type="GO" id="GO:0071949">
    <property type="term" value="F:FAD binding"/>
    <property type="evidence" value="ECO:0007669"/>
    <property type="project" value="TreeGrafter"/>
</dbReference>
<sequence length="499" mass="55991">MSGGITVLWFKRDLRIADHPALARAADLGRPVLALYIVEPGLWAEPDASGRQWDFVREALGDLAGALAGIGGKLVVQVGEAVEVLDALHRDHGIAHLVSHQETGTLWTYDRDRRVADWAKSAGVAWDEVQQTGVVRRLNTRDTWAAQRNRFMAREQVEVPSGLTWVDAPSDPWPDLGLLDHCPERQVGGRQQGLSLLGGFLTERGKTYRSAMSSPVEGEWACSRLSPYLAFGCLSGREVVQATAARQAEGPGRGWAGSLKSFQARLAWRDHFVQKLEDMPDLDRRNMHSGYDGLRGTDPERLRAWCAGETGVPFVDACMRYVSATGWLNFRMRSMLMAFASYHLWLDWRQTGLHLARVFTDYEPGIHWAQTQMQSGTTGINTLRIYNPVKQGGDQDPTGVFTRRWVPELAEVPDKYLQAPWGWEEAEGLAYPPPVVDVVEAAREARGRIWAVRRGPEFRAEADEVVRKHASRKDRHFVNDRAPRKRAAKRDGRQMDLGL</sequence>
<dbReference type="Gene3D" id="1.25.40.80">
    <property type="match status" value="1"/>
</dbReference>
<evidence type="ECO:0000256" key="2">
    <source>
        <dbReference type="ARBA" id="ARBA00022630"/>
    </source>
</evidence>
<protein>
    <submittedName>
        <fullName evidence="7">Deoxyribodipyrimidine photolyase</fullName>
    </submittedName>
</protein>
<dbReference type="InterPro" id="IPR036134">
    <property type="entry name" value="Crypto/Photolyase_FAD-like_sf"/>
</dbReference>
<evidence type="ECO:0000259" key="6">
    <source>
        <dbReference type="PROSITE" id="PS51645"/>
    </source>
</evidence>
<reference evidence="7 8" key="1">
    <citation type="journal article" date="2015" name="Int. J. Syst. Evol. Microbiol.">
        <title>Aestuariivita atlantica sp. nov., isolated from deep sea sediment of the Atlantic Ocean.</title>
        <authorList>
            <person name="Li G."/>
            <person name="Lai Q."/>
            <person name="Du Y."/>
            <person name="Liu X."/>
            <person name="Sun F."/>
            <person name="Shao Z."/>
        </authorList>
    </citation>
    <scope>NUCLEOTIDE SEQUENCE [LARGE SCALE GENOMIC DNA]</scope>
    <source>
        <strain evidence="7 8">22II-S11-z3</strain>
    </source>
</reference>
<dbReference type="EMBL" id="AQQZ01000001">
    <property type="protein sequence ID" value="KNG95096.1"/>
    <property type="molecule type" value="Genomic_DNA"/>
</dbReference>
<dbReference type="InterPro" id="IPR006050">
    <property type="entry name" value="DNA_photolyase_N"/>
</dbReference>
<dbReference type="PATRIC" id="fig|1317121.7.peg.20"/>
<evidence type="ECO:0000256" key="4">
    <source>
        <dbReference type="PIRSR" id="PIRSR602081-1"/>
    </source>
</evidence>
<dbReference type="SUPFAM" id="SSF48173">
    <property type="entry name" value="Cryptochrome/photolyase FAD-binding domain"/>
    <property type="match status" value="1"/>
</dbReference>
<evidence type="ECO:0000256" key="1">
    <source>
        <dbReference type="ARBA" id="ARBA00001932"/>
    </source>
</evidence>
<dbReference type="GO" id="GO:0009416">
    <property type="term" value="P:response to light stimulus"/>
    <property type="evidence" value="ECO:0007669"/>
    <property type="project" value="TreeGrafter"/>
</dbReference>
<comment type="cofactor">
    <cofactor evidence="4">
        <name>FAD</name>
        <dbReference type="ChEBI" id="CHEBI:57692"/>
    </cofactor>
    <text evidence="4">Binds 1 FAD per subunit.</text>
</comment>
<feature type="compositionally biased region" description="Basic and acidic residues" evidence="5">
    <location>
        <begin position="489"/>
        <end position="499"/>
    </location>
</feature>
<keyword evidence="7" id="KW-0456">Lyase</keyword>
<dbReference type="STRING" id="1317121.ATO11_00095"/>
<dbReference type="PANTHER" id="PTHR11455:SF9">
    <property type="entry name" value="CRYPTOCHROME CIRCADIAN CLOCK 5 ISOFORM X1"/>
    <property type="match status" value="1"/>
</dbReference>
<dbReference type="GO" id="GO:0003904">
    <property type="term" value="F:deoxyribodipyrimidine photo-lyase activity"/>
    <property type="evidence" value="ECO:0007669"/>
    <property type="project" value="TreeGrafter"/>
</dbReference>
<proteinExistence type="predicted"/>
<dbReference type="Proteomes" id="UP000036938">
    <property type="component" value="Unassembled WGS sequence"/>
</dbReference>
<feature type="binding site" evidence="4">
    <location>
        <position position="208"/>
    </location>
    <ligand>
        <name>FAD</name>
        <dbReference type="ChEBI" id="CHEBI:57692"/>
    </ligand>
</feature>
<dbReference type="GO" id="GO:0003677">
    <property type="term" value="F:DNA binding"/>
    <property type="evidence" value="ECO:0007669"/>
    <property type="project" value="TreeGrafter"/>
</dbReference>
<dbReference type="InterPro" id="IPR005101">
    <property type="entry name" value="Cryptochr/Photolyase_FAD-bd"/>
</dbReference>
<name>A0A0L1JTK5_9RHOB</name>
<dbReference type="PANTHER" id="PTHR11455">
    <property type="entry name" value="CRYPTOCHROME"/>
    <property type="match status" value="1"/>
</dbReference>
<comment type="cofactor">
    <cofactor evidence="1">
        <name>(6R)-5,10-methylene-5,6,7,8-tetrahydrofolate</name>
        <dbReference type="ChEBI" id="CHEBI:15636"/>
    </cofactor>
</comment>
<dbReference type="PROSITE" id="PS51645">
    <property type="entry name" value="PHR_CRY_ALPHA_BETA"/>
    <property type="match status" value="1"/>
</dbReference>
<evidence type="ECO:0000256" key="5">
    <source>
        <dbReference type="SAM" id="MobiDB-lite"/>
    </source>
</evidence>
<dbReference type="OrthoDB" id="9772484at2"/>
<feature type="binding site" evidence="4">
    <location>
        <position position="262"/>
    </location>
    <ligand>
        <name>FAD</name>
        <dbReference type="ChEBI" id="CHEBI:57692"/>
    </ligand>
</feature>
<keyword evidence="3 4" id="KW-0274">FAD</keyword>
<comment type="caution">
    <text evidence="7">The sequence shown here is derived from an EMBL/GenBank/DDBJ whole genome shotgun (WGS) entry which is preliminary data.</text>
</comment>
<feature type="domain" description="Photolyase/cryptochrome alpha/beta" evidence="6">
    <location>
        <begin position="4"/>
        <end position="134"/>
    </location>
</feature>
<dbReference type="AlphaFoldDB" id="A0A0L1JTK5"/>
<gene>
    <name evidence="7" type="ORF">ATO11_00095</name>
</gene>
<feature type="region of interest" description="Disordered" evidence="5">
    <location>
        <begin position="480"/>
        <end position="499"/>
    </location>
</feature>
<evidence type="ECO:0000313" key="8">
    <source>
        <dbReference type="Proteomes" id="UP000036938"/>
    </source>
</evidence>
<dbReference type="Pfam" id="PF03441">
    <property type="entry name" value="FAD_binding_7"/>
    <property type="match status" value="1"/>
</dbReference>
<dbReference type="InterPro" id="IPR014729">
    <property type="entry name" value="Rossmann-like_a/b/a_fold"/>
</dbReference>
<dbReference type="Pfam" id="PF00875">
    <property type="entry name" value="DNA_photolyase"/>
    <property type="match status" value="1"/>
</dbReference>
<keyword evidence="2 4" id="KW-0285">Flavoprotein</keyword>
<organism evidence="7 8">
    <name type="scientific">Pseudaestuariivita atlantica</name>
    <dbReference type="NCBI Taxonomy" id="1317121"/>
    <lineage>
        <taxon>Bacteria</taxon>
        <taxon>Pseudomonadati</taxon>
        <taxon>Pseudomonadota</taxon>
        <taxon>Alphaproteobacteria</taxon>
        <taxon>Rhodobacterales</taxon>
        <taxon>Paracoccaceae</taxon>
        <taxon>Pseudaestuariivita</taxon>
    </lineage>
</organism>
<dbReference type="Gene3D" id="1.10.579.10">
    <property type="entry name" value="DNA Cyclobutane Dipyrimidine Photolyase, subunit A, domain 3"/>
    <property type="match status" value="1"/>
</dbReference>
<dbReference type="InterPro" id="IPR002081">
    <property type="entry name" value="Cryptochrome/DNA_photolyase_1"/>
</dbReference>